<dbReference type="PANTHER" id="PTHR43066">
    <property type="entry name" value="RHOMBOID-RELATED PROTEIN"/>
    <property type="match status" value="1"/>
</dbReference>
<evidence type="ECO:0000256" key="4">
    <source>
        <dbReference type="ARBA" id="ARBA00022692"/>
    </source>
</evidence>
<feature type="domain" description="Peptidase S54 rhomboid" evidence="8">
    <location>
        <begin position="68"/>
        <end position="229"/>
    </location>
</feature>
<keyword evidence="9" id="KW-0378">Hydrolase</keyword>
<evidence type="ECO:0000256" key="3">
    <source>
        <dbReference type="ARBA" id="ARBA00022519"/>
    </source>
</evidence>
<dbReference type="GO" id="GO:0016020">
    <property type="term" value="C:membrane"/>
    <property type="evidence" value="ECO:0007669"/>
    <property type="project" value="UniProtKB-SubCell"/>
</dbReference>
<feature type="transmembrane region" description="Helical" evidence="7">
    <location>
        <begin position="106"/>
        <end position="125"/>
    </location>
</feature>
<keyword evidence="2" id="KW-1003">Cell membrane</keyword>
<evidence type="ECO:0000313" key="9">
    <source>
        <dbReference type="EMBL" id="RDV05340.1"/>
    </source>
</evidence>
<evidence type="ECO:0000259" key="8">
    <source>
        <dbReference type="Pfam" id="PF01694"/>
    </source>
</evidence>
<keyword evidence="4 7" id="KW-0812">Transmembrane</keyword>
<feature type="transmembrane region" description="Helical" evidence="7">
    <location>
        <begin position="131"/>
        <end position="153"/>
    </location>
</feature>
<keyword evidence="10" id="KW-1185">Reference proteome</keyword>
<dbReference type="SUPFAM" id="SSF144091">
    <property type="entry name" value="Rhomboid-like"/>
    <property type="match status" value="1"/>
</dbReference>
<evidence type="ECO:0000313" key="10">
    <source>
        <dbReference type="Proteomes" id="UP000263993"/>
    </source>
</evidence>
<dbReference type="RefSeq" id="WP_115517366.1">
    <property type="nucleotide sequence ID" value="NZ_QRGO01000001.1"/>
</dbReference>
<protein>
    <submittedName>
        <fullName evidence="9">Rhomboid family intramembrane serine protease</fullName>
    </submittedName>
</protein>
<dbReference type="GO" id="GO:0004252">
    <property type="term" value="F:serine-type endopeptidase activity"/>
    <property type="evidence" value="ECO:0007669"/>
    <property type="project" value="InterPro"/>
</dbReference>
<dbReference type="Gene3D" id="1.20.1540.10">
    <property type="entry name" value="Rhomboid-like"/>
    <property type="match status" value="1"/>
</dbReference>
<feature type="transmembrane region" description="Helical" evidence="7">
    <location>
        <begin position="7"/>
        <end position="27"/>
    </location>
</feature>
<sequence>MQQREPLFNLPTVIVSLLGVLALIHGVREWFITQQQDIWVLLDFAFIPARYDATPVSGGVFPGGSGAEVWSFVTYALLHGSWMHLAVNAVWLMAFGSPLARRFGTVRFLVFFAVTAAAGAAMHLVTNAGSIAPMVGASASISGAMAATMRFAFQRGGPLGMWRNTDDDAYRVPALSLSGAFSDPRVLLFVGVWFGINILFGLWSSPLTGSDEVVAWQAHIGGFLAGLLLFSWFDPVVSEVEPRDDVTLH</sequence>
<feature type="transmembrane region" description="Helical" evidence="7">
    <location>
        <begin position="186"/>
        <end position="203"/>
    </location>
</feature>
<dbReference type="PANTHER" id="PTHR43066:SF26">
    <property type="entry name" value="RHOMBOID PROTEASE GLPG"/>
    <property type="match status" value="1"/>
</dbReference>
<evidence type="ECO:0000256" key="2">
    <source>
        <dbReference type="ARBA" id="ARBA00022475"/>
    </source>
</evidence>
<dbReference type="GO" id="GO:0006508">
    <property type="term" value="P:proteolysis"/>
    <property type="evidence" value="ECO:0007669"/>
    <property type="project" value="UniProtKB-KW"/>
</dbReference>
<gene>
    <name evidence="9" type="ORF">DXH78_12615</name>
</gene>
<comment type="caution">
    <text evidence="9">The sequence shown here is derived from an EMBL/GenBank/DDBJ whole genome shotgun (WGS) entry which is preliminary data.</text>
</comment>
<keyword evidence="3" id="KW-0997">Cell inner membrane</keyword>
<keyword evidence="6 7" id="KW-0472">Membrane</keyword>
<dbReference type="OrthoDB" id="9797190at2"/>
<feature type="transmembrane region" description="Helical" evidence="7">
    <location>
        <begin position="72"/>
        <end position="94"/>
    </location>
</feature>
<proteinExistence type="predicted"/>
<feature type="transmembrane region" description="Helical" evidence="7">
    <location>
        <begin position="215"/>
        <end position="233"/>
    </location>
</feature>
<reference evidence="10" key="1">
    <citation type="submission" date="2018-08" db="EMBL/GenBank/DDBJ databases">
        <authorList>
            <person name="Kim S.-J."/>
            <person name="Jung G.-Y."/>
        </authorList>
    </citation>
    <scope>NUCLEOTIDE SEQUENCE [LARGE SCALE GENOMIC DNA]</scope>
    <source>
        <strain evidence="10">GY_H</strain>
    </source>
</reference>
<dbReference type="InterPro" id="IPR035952">
    <property type="entry name" value="Rhomboid-like_sf"/>
</dbReference>
<organism evidence="9 10">
    <name type="scientific">Undibacter mobilis</name>
    <dbReference type="NCBI Taxonomy" id="2292256"/>
    <lineage>
        <taxon>Bacteria</taxon>
        <taxon>Pseudomonadati</taxon>
        <taxon>Pseudomonadota</taxon>
        <taxon>Alphaproteobacteria</taxon>
        <taxon>Hyphomicrobiales</taxon>
        <taxon>Nitrobacteraceae</taxon>
        <taxon>Undibacter</taxon>
    </lineage>
</organism>
<evidence type="ECO:0000256" key="7">
    <source>
        <dbReference type="SAM" id="Phobius"/>
    </source>
</evidence>
<dbReference type="EMBL" id="QRGO01000001">
    <property type="protein sequence ID" value="RDV05340.1"/>
    <property type="molecule type" value="Genomic_DNA"/>
</dbReference>
<evidence type="ECO:0000256" key="6">
    <source>
        <dbReference type="ARBA" id="ARBA00023136"/>
    </source>
</evidence>
<evidence type="ECO:0000256" key="5">
    <source>
        <dbReference type="ARBA" id="ARBA00022989"/>
    </source>
</evidence>
<comment type="subcellular location">
    <subcellularLocation>
        <location evidence="1">Membrane</location>
        <topology evidence="1">Multi-pass membrane protein</topology>
    </subcellularLocation>
</comment>
<evidence type="ECO:0000256" key="1">
    <source>
        <dbReference type="ARBA" id="ARBA00004141"/>
    </source>
</evidence>
<dbReference type="InterPro" id="IPR022764">
    <property type="entry name" value="Peptidase_S54_rhomboid_dom"/>
</dbReference>
<keyword evidence="5 7" id="KW-1133">Transmembrane helix</keyword>
<dbReference type="Pfam" id="PF01694">
    <property type="entry name" value="Rhomboid"/>
    <property type="match status" value="1"/>
</dbReference>
<dbReference type="AlphaFoldDB" id="A0A371BCQ8"/>
<accession>A0A371BCQ8</accession>
<keyword evidence="9" id="KW-0645">Protease</keyword>
<name>A0A371BCQ8_9BRAD</name>
<dbReference type="Proteomes" id="UP000263993">
    <property type="component" value="Unassembled WGS sequence"/>
</dbReference>